<evidence type="ECO:0008006" key="4">
    <source>
        <dbReference type="Google" id="ProtNLM"/>
    </source>
</evidence>
<keyword evidence="1" id="KW-0560">Oxidoreductase</keyword>
<evidence type="ECO:0000256" key="1">
    <source>
        <dbReference type="ARBA" id="ARBA00023002"/>
    </source>
</evidence>
<dbReference type="Proteomes" id="UP000240760">
    <property type="component" value="Unassembled WGS sequence"/>
</dbReference>
<dbReference type="EMBL" id="KZ679128">
    <property type="protein sequence ID" value="PTB79759.1"/>
    <property type="molecule type" value="Genomic_DNA"/>
</dbReference>
<dbReference type="OrthoDB" id="10004862at2759"/>
<reference evidence="2 3" key="1">
    <citation type="submission" date="2016-07" db="EMBL/GenBank/DDBJ databases">
        <title>Multiple horizontal gene transfer events from other fungi enriched the ability of initially mycotrophic Trichoderma (Ascomycota) to feed on dead plant biomass.</title>
        <authorList>
            <consortium name="DOE Joint Genome Institute"/>
            <person name="Aerts A."/>
            <person name="Atanasova L."/>
            <person name="Chenthamara K."/>
            <person name="Zhang J."/>
            <person name="Grujic M."/>
            <person name="Henrissat B."/>
            <person name="Kuo A."/>
            <person name="Salamov A."/>
            <person name="Lipzen A."/>
            <person name="Labutti K."/>
            <person name="Barry K."/>
            <person name="Miao Y."/>
            <person name="Rahimi M.J."/>
            <person name="Shen Q."/>
            <person name="Grigoriev I.V."/>
            <person name="Kubicek C.P."/>
            <person name="Druzhinina I.S."/>
        </authorList>
    </citation>
    <scope>NUCLEOTIDE SEQUENCE [LARGE SCALE GENOMIC DNA]</scope>
    <source>
        <strain evidence="2 3">ATCC 18648</strain>
    </source>
</reference>
<dbReference type="Pfam" id="PF14027">
    <property type="entry name" value="Questin_oxidase"/>
    <property type="match status" value="1"/>
</dbReference>
<sequence length="458" mass="51588">MATPWQIRVSPSDTGVLKWKQTDEAAARVSELLQKDLENHHVFFNKDGFHNHIVHHLLSLYATGASPSTLEKAYAENNSYQIAAKQFNPDVVKELKSVGWSEGSPYLGKGEHYPDFLKFFQDEIAAEGWEKVIREYVFKGDERSEAIYGRLFAGFLHPLIQLMYGLEWQQPAIIAEGLAQAAVHENRVGGFLTKVEQAASSSSSQSSSSSSSSLKKTPLPEIFETIRQRSEKLATSARFTDGNKIYDGVFVRAPDEALELLKQVTVGEDELEEKTAEMAHTCAYVAAAAAFHPPHAPKFDFFLIHHLNSVPFFVTLLSFPWLTPAQKARALEWKIRLDIVQYVARGCPPLRLDLVKSFIPKDASSSGSSSVTKPEDLLPRFHGIVDDGHTIKVVRAFFIARELSAKFHDRPWIRFADEETWLNVHRLLLESREGRFGASMWVRSAGFDEAWEDVPKTE</sequence>
<accession>A0A2T4CDV5</accession>
<dbReference type="PANTHER" id="PTHR35870">
    <property type="entry name" value="PROTEIN, PUTATIVE (AFU_ORTHOLOGUE AFUA_5G03330)-RELATED"/>
    <property type="match status" value="1"/>
</dbReference>
<evidence type="ECO:0000313" key="2">
    <source>
        <dbReference type="EMBL" id="PTB79759.1"/>
    </source>
</evidence>
<organism evidence="2 3">
    <name type="scientific">Trichoderma longibrachiatum ATCC 18648</name>
    <dbReference type="NCBI Taxonomy" id="983965"/>
    <lineage>
        <taxon>Eukaryota</taxon>
        <taxon>Fungi</taxon>
        <taxon>Dikarya</taxon>
        <taxon>Ascomycota</taxon>
        <taxon>Pezizomycotina</taxon>
        <taxon>Sordariomycetes</taxon>
        <taxon>Hypocreomycetidae</taxon>
        <taxon>Hypocreales</taxon>
        <taxon>Hypocreaceae</taxon>
        <taxon>Trichoderma</taxon>
    </lineage>
</organism>
<protein>
    <recommendedName>
        <fullName evidence="4">HypA-like protein</fullName>
    </recommendedName>
</protein>
<dbReference type="STRING" id="983965.A0A2T4CDV5"/>
<name>A0A2T4CDV5_TRILO</name>
<proteinExistence type="predicted"/>
<dbReference type="PANTHER" id="PTHR35870:SF1">
    <property type="entry name" value="PROTEIN, PUTATIVE (AFU_ORTHOLOGUE AFUA_5G03330)-RELATED"/>
    <property type="match status" value="1"/>
</dbReference>
<evidence type="ECO:0000313" key="3">
    <source>
        <dbReference type="Proteomes" id="UP000240760"/>
    </source>
</evidence>
<dbReference type="InterPro" id="IPR025337">
    <property type="entry name" value="Questin_oxidase-like"/>
</dbReference>
<gene>
    <name evidence="2" type="ORF">M440DRAFT_1327251</name>
</gene>
<dbReference type="GO" id="GO:0016491">
    <property type="term" value="F:oxidoreductase activity"/>
    <property type="evidence" value="ECO:0007669"/>
    <property type="project" value="UniProtKB-KW"/>
</dbReference>
<keyword evidence="3" id="KW-1185">Reference proteome</keyword>
<dbReference type="AlphaFoldDB" id="A0A2T4CDV5"/>